<dbReference type="GO" id="GO:1990904">
    <property type="term" value="C:ribonucleoprotein complex"/>
    <property type="evidence" value="ECO:0007669"/>
    <property type="project" value="UniProtKB-KW"/>
</dbReference>
<dbReference type="Gene3D" id="1.10.455.10">
    <property type="entry name" value="Ribosomal protein S7 domain"/>
    <property type="match status" value="1"/>
</dbReference>
<evidence type="ECO:0000256" key="3">
    <source>
        <dbReference type="ARBA" id="ARBA00023274"/>
    </source>
</evidence>
<reference evidence="5" key="1">
    <citation type="journal article" date="2019" name="Environ. Microbiol.">
        <title>Fungal ecological strategies reflected in gene transcription - a case study of two litter decomposers.</title>
        <authorList>
            <person name="Barbi F."/>
            <person name="Kohler A."/>
            <person name="Barry K."/>
            <person name="Baskaran P."/>
            <person name="Daum C."/>
            <person name="Fauchery L."/>
            <person name="Ihrmark K."/>
            <person name="Kuo A."/>
            <person name="LaButti K."/>
            <person name="Lipzen A."/>
            <person name="Morin E."/>
            <person name="Grigoriev I.V."/>
            <person name="Henrissat B."/>
            <person name="Lindahl B."/>
            <person name="Martin F."/>
        </authorList>
    </citation>
    <scope>NUCLEOTIDE SEQUENCE</scope>
    <source>
        <strain evidence="5">JB14</strain>
    </source>
</reference>
<evidence type="ECO:0000256" key="2">
    <source>
        <dbReference type="ARBA" id="ARBA00022980"/>
    </source>
</evidence>
<evidence type="ECO:0000259" key="4">
    <source>
        <dbReference type="Pfam" id="PF00177"/>
    </source>
</evidence>
<dbReference type="EMBL" id="ML769406">
    <property type="protein sequence ID" value="KAE9405864.1"/>
    <property type="molecule type" value="Genomic_DNA"/>
</dbReference>
<evidence type="ECO:0000313" key="5">
    <source>
        <dbReference type="EMBL" id="KAE9405864.1"/>
    </source>
</evidence>
<dbReference type="Proteomes" id="UP000799118">
    <property type="component" value="Unassembled WGS sequence"/>
</dbReference>
<gene>
    <name evidence="5" type="ORF">BT96DRAFT_1015341</name>
</gene>
<name>A0A6A4IAQ0_9AGAR</name>
<evidence type="ECO:0000256" key="1">
    <source>
        <dbReference type="ARBA" id="ARBA00007151"/>
    </source>
</evidence>
<accession>A0A6A4IAQ0</accession>
<organism evidence="5 6">
    <name type="scientific">Gymnopus androsaceus JB14</name>
    <dbReference type="NCBI Taxonomy" id="1447944"/>
    <lineage>
        <taxon>Eukaryota</taxon>
        <taxon>Fungi</taxon>
        <taxon>Dikarya</taxon>
        <taxon>Basidiomycota</taxon>
        <taxon>Agaricomycotina</taxon>
        <taxon>Agaricomycetes</taxon>
        <taxon>Agaricomycetidae</taxon>
        <taxon>Agaricales</taxon>
        <taxon>Marasmiineae</taxon>
        <taxon>Omphalotaceae</taxon>
        <taxon>Gymnopus</taxon>
    </lineage>
</organism>
<dbReference type="Pfam" id="PF00177">
    <property type="entry name" value="Ribosomal_S7"/>
    <property type="match status" value="1"/>
</dbReference>
<dbReference type="InterPro" id="IPR036823">
    <property type="entry name" value="Ribosomal_uS7_dom_sf"/>
</dbReference>
<feature type="domain" description="Small ribosomal subunit protein uS7" evidence="4">
    <location>
        <begin position="107"/>
        <end position="189"/>
    </location>
</feature>
<keyword evidence="6" id="KW-1185">Reference proteome</keyword>
<protein>
    <recommendedName>
        <fullName evidence="4">Small ribosomal subunit protein uS7 domain-containing protein</fullName>
    </recommendedName>
</protein>
<dbReference type="GO" id="GO:0005840">
    <property type="term" value="C:ribosome"/>
    <property type="evidence" value="ECO:0007669"/>
    <property type="project" value="UniProtKB-KW"/>
</dbReference>
<dbReference type="AlphaFoldDB" id="A0A6A4IAQ0"/>
<keyword evidence="3" id="KW-0687">Ribonucleoprotein</keyword>
<proteinExistence type="inferred from homology"/>
<evidence type="ECO:0000313" key="6">
    <source>
        <dbReference type="Proteomes" id="UP000799118"/>
    </source>
</evidence>
<dbReference type="InterPro" id="IPR023798">
    <property type="entry name" value="Ribosomal_uS7_dom"/>
</dbReference>
<dbReference type="OrthoDB" id="9972728at2759"/>
<dbReference type="SUPFAM" id="SSF47973">
    <property type="entry name" value="Ribosomal protein S7"/>
    <property type="match status" value="1"/>
</dbReference>
<sequence length="304" mass="33996">MATRIAATRLSSLLPTLRQAANRQIACSRPTFPALPCSHYTRHYWSTSEPVGSHKEKESLNQEKNAYDILAGDTGPSSHLANSDPDLDIELPPSVFAERVQPNLINIPPQQDPLLQFLASRLMNHGHRQKASRIVSRTLLNIHAYTRAPPLPILRRAIFALSPAVRLLKHRHSTKTIYKPVAVSEKRGVFFRGRDGYWRNAKDARERRFEEEGGHACTGHGQPWKHRLQSTDMKDLAALAAHGRTLENCKAVGSGFLEDALRREIRVITSDSVDIDDQLPVRSSGVETSGYILLSDTNSYRLAS</sequence>
<comment type="similarity">
    <text evidence="1">Belongs to the universal ribosomal protein uS7 family.</text>
</comment>
<keyword evidence="2" id="KW-0689">Ribosomal protein</keyword>